<feature type="transmembrane region" description="Helical" evidence="1">
    <location>
        <begin position="15"/>
        <end position="33"/>
    </location>
</feature>
<keyword evidence="3" id="KW-1185">Reference proteome</keyword>
<name>A0ABW0KYG2_9BACT</name>
<evidence type="ECO:0000256" key="1">
    <source>
        <dbReference type="SAM" id="Phobius"/>
    </source>
</evidence>
<reference evidence="3" key="1">
    <citation type="journal article" date="2019" name="Int. J. Syst. Evol. Microbiol.">
        <title>The Global Catalogue of Microorganisms (GCM) 10K type strain sequencing project: providing services to taxonomists for standard genome sequencing and annotation.</title>
        <authorList>
            <consortium name="The Broad Institute Genomics Platform"/>
            <consortium name="The Broad Institute Genome Sequencing Center for Infectious Disease"/>
            <person name="Wu L."/>
            <person name="Ma J."/>
        </authorList>
    </citation>
    <scope>NUCLEOTIDE SEQUENCE [LARGE SCALE GENOMIC DNA]</scope>
    <source>
        <strain evidence="3">CGMCC 4.1469</strain>
    </source>
</reference>
<organism evidence="2 3">
    <name type="scientific">Prosthecobacter fluviatilis</name>
    <dbReference type="NCBI Taxonomy" id="445931"/>
    <lineage>
        <taxon>Bacteria</taxon>
        <taxon>Pseudomonadati</taxon>
        <taxon>Verrucomicrobiota</taxon>
        <taxon>Verrucomicrobiia</taxon>
        <taxon>Verrucomicrobiales</taxon>
        <taxon>Verrucomicrobiaceae</taxon>
        <taxon>Prosthecobacter</taxon>
    </lineage>
</organism>
<keyword evidence="1" id="KW-0812">Transmembrane</keyword>
<protein>
    <submittedName>
        <fullName evidence="2">Uncharacterized protein</fullName>
    </submittedName>
</protein>
<feature type="transmembrane region" description="Helical" evidence="1">
    <location>
        <begin position="53"/>
        <end position="71"/>
    </location>
</feature>
<dbReference type="Proteomes" id="UP001596052">
    <property type="component" value="Unassembled WGS sequence"/>
</dbReference>
<keyword evidence="1" id="KW-0472">Membrane</keyword>
<comment type="caution">
    <text evidence="2">The sequence shown here is derived from an EMBL/GenBank/DDBJ whole genome shotgun (WGS) entry which is preliminary data.</text>
</comment>
<keyword evidence="1" id="KW-1133">Transmembrane helix</keyword>
<gene>
    <name evidence="2" type="ORF">ACFQDI_21495</name>
</gene>
<dbReference type="PROSITE" id="PS51257">
    <property type="entry name" value="PROKAR_LIPOPROTEIN"/>
    <property type="match status" value="1"/>
</dbReference>
<proteinExistence type="predicted"/>
<evidence type="ECO:0000313" key="2">
    <source>
        <dbReference type="EMBL" id="MFC5457456.1"/>
    </source>
</evidence>
<accession>A0ABW0KYG2</accession>
<evidence type="ECO:0000313" key="3">
    <source>
        <dbReference type="Proteomes" id="UP001596052"/>
    </source>
</evidence>
<dbReference type="EMBL" id="JBHSMQ010000010">
    <property type="protein sequence ID" value="MFC5457456.1"/>
    <property type="molecule type" value="Genomic_DNA"/>
</dbReference>
<sequence>MTEPARRSLLYRCRLLLNVIIFLAGCVLCLISLTLPTRGSGPGAPLEGVAEGILLLSGLGLLLIGGLLLLFRMRPPANELLGDQLTSDHILLVTQHTGVVFPPAAKLVGLCLQDASSLSANVASKFELPDSCRDAFMQNSIFSAGLERSPHYELGSATTWWRRGRLESRIDRVQYLPSGTYVECSVGLEDNCTVVYVSWG</sequence>